<keyword evidence="3" id="KW-0804">Transcription</keyword>
<dbReference type="InParanoid" id="A0A4R6QFJ5"/>
<dbReference type="PANTHER" id="PTHR46796">
    <property type="entry name" value="HTH-TYPE TRANSCRIPTIONAL ACTIVATOR RHAS-RELATED"/>
    <property type="match status" value="1"/>
</dbReference>
<organism evidence="5 6">
    <name type="scientific">Roseateles toxinivorans</name>
    <dbReference type="NCBI Taxonomy" id="270368"/>
    <lineage>
        <taxon>Bacteria</taxon>
        <taxon>Pseudomonadati</taxon>
        <taxon>Pseudomonadota</taxon>
        <taxon>Betaproteobacteria</taxon>
        <taxon>Burkholderiales</taxon>
        <taxon>Sphaerotilaceae</taxon>
        <taxon>Roseateles</taxon>
    </lineage>
</organism>
<dbReference type="PRINTS" id="PR00032">
    <property type="entry name" value="HTHARAC"/>
</dbReference>
<evidence type="ECO:0000313" key="6">
    <source>
        <dbReference type="Proteomes" id="UP000295361"/>
    </source>
</evidence>
<dbReference type="Gene3D" id="1.10.10.60">
    <property type="entry name" value="Homeodomain-like"/>
    <property type="match status" value="1"/>
</dbReference>
<dbReference type="SMART" id="SM00342">
    <property type="entry name" value="HTH_ARAC"/>
    <property type="match status" value="1"/>
</dbReference>
<evidence type="ECO:0000256" key="3">
    <source>
        <dbReference type="ARBA" id="ARBA00023163"/>
    </source>
</evidence>
<dbReference type="SUPFAM" id="SSF55785">
    <property type="entry name" value="PYP-like sensor domain (PAS domain)"/>
    <property type="match status" value="1"/>
</dbReference>
<protein>
    <submittedName>
        <fullName evidence="5">AraC family transcriptional regulator</fullName>
    </submittedName>
</protein>
<dbReference type="SUPFAM" id="SSF46689">
    <property type="entry name" value="Homeodomain-like"/>
    <property type="match status" value="1"/>
</dbReference>
<dbReference type="InterPro" id="IPR050204">
    <property type="entry name" value="AraC_XylS_family_regulators"/>
</dbReference>
<accession>A0A4R6QFJ5</accession>
<evidence type="ECO:0000259" key="4">
    <source>
        <dbReference type="PROSITE" id="PS01124"/>
    </source>
</evidence>
<keyword evidence="2" id="KW-0238">DNA-binding</keyword>
<keyword evidence="1" id="KW-0805">Transcription regulation</keyword>
<dbReference type="Gene3D" id="3.30.450.20">
    <property type="entry name" value="PAS domain"/>
    <property type="match status" value="1"/>
</dbReference>
<dbReference type="PROSITE" id="PS00041">
    <property type="entry name" value="HTH_ARAC_FAMILY_1"/>
    <property type="match status" value="1"/>
</dbReference>
<feature type="domain" description="HTH araC/xylS-type" evidence="4">
    <location>
        <begin position="139"/>
        <end position="240"/>
    </location>
</feature>
<dbReference type="InterPro" id="IPR018062">
    <property type="entry name" value="HTH_AraC-typ_CS"/>
</dbReference>
<dbReference type="PANTHER" id="PTHR46796:SF13">
    <property type="entry name" value="HTH-TYPE TRANSCRIPTIONAL ACTIVATOR RHAS"/>
    <property type="match status" value="1"/>
</dbReference>
<dbReference type="InterPro" id="IPR035965">
    <property type="entry name" value="PAS-like_dom_sf"/>
</dbReference>
<comment type="caution">
    <text evidence="5">The sequence shown here is derived from an EMBL/GenBank/DDBJ whole genome shotgun (WGS) entry which is preliminary data.</text>
</comment>
<dbReference type="EMBL" id="SNXS01000014">
    <property type="protein sequence ID" value="TDP61255.1"/>
    <property type="molecule type" value="Genomic_DNA"/>
</dbReference>
<dbReference type="AlphaFoldDB" id="A0A4R6QFJ5"/>
<name>A0A4R6QFJ5_9BURK</name>
<dbReference type="GO" id="GO:0003700">
    <property type="term" value="F:DNA-binding transcription factor activity"/>
    <property type="evidence" value="ECO:0007669"/>
    <property type="project" value="InterPro"/>
</dbReference>
<proteinExistence type="predicted"/>
<dbReference type="OrthoDB" id="6146868at2"/>
<dbReference type="PROSITE" id="PS01124">
    <property type="entry name" value="HTH_ARAC_FAMILY_2"/>
    <property type="match status" value="1"/>
</dbReference>
<dbReference type="RefSeq" id="WP_133703772.1">
    <property type="nucleotide sequence ID" value="NZ_SNXS01000014.1"/>
</dbReference>
<evidence type="ECO:0000256" key="1">
    <source>
        <dbReference type="ARBA" id="ARBA00023015"/>
    </source>
</evidence>
<dbReference type="InterPro" id="IPR000014">
    <property type="entry name" value="PAS"/>
</dbReference>
<evidence type="ECO:0000313" key="5">
    <source>
        <dbReference type="EMBL" id="TDP61255.1"/>
    </source>
</evidence>
<evidence type="ECO:0000256" key="2">
    <source>
        <dbReference type="ARBA" id="ARBA00023125"/>
    </source>
</evidence>
<keyword evidence="6" id="KW-1185">Reference proteome</keyword>
<sequence>MNRLGLLDLDLMEQMFDHLTSCPFFVKDAQLRYRAANRAMAKLVGVRHPQQMLGFRAAEFFGVERAGHYEDLDRQVLSTGRACTQQFELSHGLQPPVDSKGQWLFFSRFPVRNANSRVVGVVATAQWLQAQDPAGQRLHRVAQSLDRLRQAPEKALGLGLLAKTAGVSSSQLDRDFMQLLGRSPGEFQQRARMERARQLLQRQELSIATIAYECGFADHSAFSRRFKATEGISPRAYRARLRSN</sequence>
<dbReference type="GO" id="GO:0043565">
    <property type="term" value="F:sequence-specific DNA binding"/>
    <property type="evidence" value="ECO:0007669"/>
    <property type="project" value="InterPro"/>
</dbReference>
<dbReference type="CDD" id="cd00130">
    <property type="entry name" value="PAS"/>
    <property type="match status" value="1"/>
</dbReference>
<gene>
    <name evidence="5" type="ORF">DES47_11427</name>
</gene>
<dbReference type="InterPro" id="IPR020449">
    <property type="entry name" value="Tscrpt_reg_AraC-type_HTH"/>
</dbReference>
<dbReference type="InterPro" id="IPR018060">
    <property type="entry name" value="HTH_AraC"/>
</dbReference>
<dbReference type="InterPro" id="IPR009057">
    <property type="entry name" value="Homeodomain-like_sf"/>
</dbReference>
<dbReference type="InterPro" id="IPR013656">
    <property type="entry name" value="PAS_4"/>
</dbReference>
<dbReference type="Pfam" id="PF08448">
    <property type="entry name" value="PAS_4"/>
    <property type="match status" value="1"/>
</dbReference>
<reference evidence="5 6" key="1">
    <citation type="submission" date="2019-03" db="EMBL/GenBank/DDBJ databases">
        <title>Genomic Encyclopedia of Type Strains, Phase IV (KMG-IV): sequencing the most valuable type-strain genomes for metagenomic binning, comparative biology and taxonomic classification.</title>
        <authorList>
            <person name="Goeker M."/>
        </authorList>
    </citation>
    <scope>NUCLEOTIDE SEQUENCE [LARGE SCALE GENOMIC DNA]</scope>
    <source>
        <strain evidence="5 6">DSM 16998</strain>
    </source>
</reference>
<dbReference type="Pfam" id="PF12833">
    <property type="entry name" value="HTH_18"/>
    <property type="match status" value="1"/>
</dbReference>
<dbReference type="Proteomes" id="UP000295361">
    <property type="component" value="Unassembled WGS sequence"/>
</dbReference>